<name>A0A6P0H5U9_9ACTN</name>
<protein>
    <submittedName>
        <fullName evidence="1">Uncharacterized protein</fullName>
    </submittedName>
</protein>
<proteinExistence type="predicted"/>
<dbReference type="Proteomes" id="UP000471152">
    <property type="component" value="Unassembled WGS sequence"/>
</dbReference>
<organism evidence="1 2">
    <name type="scientific">Modestobacter muralis</name>
    <dbReference type="NCBI Taxonomy" id="1608614"/>
    <lineage>
        <taxon>Bacteria</taxon>
        <taxon>Bacillati</taxon>
        <taxon>Actinomycetota</taxon>
        <taxon>Actinomycetes</taxon>
        <taxon>Geodermatophilales</taxon>
        <taxon>Geodermatophilaceae</taxon>
        <taxon>Modestobacter</taxon>
    </lineage>
</organism>
<comment type="caution">
    <text evidence="1">The sequence shown here is derived from an EMBL/GenBank/DDBJ whole genome shotgun (WGS) entry which is preliminary data.</text>
</comment>
<reference evidence="1 2" key="1">
    <citation type="submission" date="2020-02" db="EMBL/GenBank/DDBJ databases">
        <title>The WGS of Modestobacter muralis DSM 100205.</title>
        <authorList>
            <person name="Jiang Z."/>
        </authorList>
    </citation>
    <scope>NUCLEOTIDE SEQUENCE [LARGE SCALE GENOMIC DNA]</scope>
    <source>
        <strain evidence="1 2">DSM 100205</strain>
    </source>
</reference>
<dbReference type="EMBL" id="JAAGWB010000020">
    <property type="protein sequence ID" value="NEN51150.1"/>
    <property type="molecule type" value="Genomic_DNA"/>
</dbReference>
<dbReference type="RefSeq" id="WP_163610843.1">
    <property type="nucleotide sequence ID" value="NZ_JAAGWB010000020.1"/>
</dbReference>
<evidence type="ECO:0000313" key="1">
    <source>
        <dbReference type="EMBL" id="NEN51150.1"/>
    </source>
</evidence>
<accession>A0A6P0H5U9</accession>
<dbReference type="AlphaFoldDB" id="A0A6P0H5U9"/>
<evidence type="ECO:0000313" key="2">
    <source>
        <dbReference type="Proteomes" id="UP000471152"/>
    </source>
</evidence>
<sequence length="123" mass="12918">MTTPTESAAGLGARRARQYLSLADAGHGEQADFVIAVLRDPGELLAVGAGLTALARMSARMLPPAPRARAGARQHELARLRDGAGSDVDALRSWLREAGAEVLAVARLAEPEPVARRVLFAPT</sequence>
<gene>
    <name evidence="1" type="ORF">G3R41_09410</name>
</gene>